<feature type="domain" description="AMP-dependent synthetase/ligase" evidence="1">
    <location>
        <begin position="31"/>
        <end position="417"/>
    </location>
</feature>
<dbReference type="SUPFAM" id="SSF56801">
    <property type="entry name" value="Acetyl-CoA synthetase-like"/>
    <property type="match status" value="1"/>
</dbReference>
<name>A0AAD9ID45_9PEZI</name>
<dbReference type="PROSITE" id="PS00455">
    <property type="entry name" value="AMP_BINDING"/>
    <property type="match status" value="1"/>
</dbReference>
<dbReference type="Pfam" id="PF13193">
    <property type="entry name" value="AMP-binding_C"/>
    <property type="match status" value="1"/>
</dbReference>
<evidence type="ECO:0000259" key="1">
    <source>
        <dbReference type="Pfam" id="PF00501"/>
    </source>
</evidence>
<dbReference type="GO" id="GO:0016405">
    <property type="term" value="F:CoA-ligase activity"/>
    <property type="evidence" value="ECO:0007669"/>
    <property type="project" value="TreeGrafter"/>
</dbReference>
<dbReference type="Gene3D" id="3.30.300.30">
    <property type="match status" value="1"/>
</dbReference>
<organism evidence="3 4">
    <name type="scientific">Phyllachora maydis</name>
    <dbReference type="NCBI Taxonomy" id="1825666"/>
    <lineage>
        <taxon>Eukaryota</taxon>
        <taxon>Fungi</taxon>
        <taxon>Dikarya</taxon>
        <taxon>Ascomycota</taxon>
        <taxon>Pezizomycotina</taxon>
        <taxon>Sordariomycetes</taxon>
        <taxon>Sordariomycetidae</taxon>
        <taxon>Phyllachorales</taxon>
        <taxon>Phyllachoraceae</taxon>
        <taxon>Phyllachora</taxon>
    </lineage>
</organism>
<dbReference type="InterPro" id="IPR042099">
    <property type="entry name" value="ANL_N_sf"/>
</dbReference>
<sequence length="577" mass="63050">MVFYPPAWTPKLPYDPPDTVTIPEFLRRSPHEQPGRRNPFTCGLTGRTYTAAEQFRRTDQLSRALARELAWRPNAGQPWDKVVAVFAVNTIDYIAVTHAVHRLSGIASPANVAYAASELAHQLRAARARALFTCPAVLHTAREAARAAGIPDDRIFLLDAPGGPPAATLPGFRSVDDLIVRGAELAELEPLRWCKGQGARQVAYLCFSSGTSGLPKAVMISHRNVIANMMQHSLCDMAGRKTSGVATQTLSGLLPFSHIYGLVVVAHSGTWRGDEVIVLPQFDLPQFLGAIERFRINQLLIVPPIVVRMLSSRHELDKYDLGSVRSVFTGAAPLGKETIEGIRKLFPQWRVGQGYGLTETATVVTTTPEDDIVDGTSGCLVSEVRAKIIDSDGSEVTAYKTRGELLVQSPSVTLGYLNDEQATAEAFVWDDDGRWMRTGDEVMVVRSPAGHEHFVVVDRLKELIKVKGHQVAPAELEAHLLAHEWVDDVAVVAVPDERAGEVPKAFVVRAAAAAGRPDGEVREALAAHVEAHKARHKSLRGGVDFVAAVPKSPSGKILRRVLRDRERELRRKKGAKL</sequence>
<evidence type="ECO:0000313" key="3">
    <source>
        <dbReference type="EMBL" id="KAK2075069.1"/>
    </source>
</evidence>
<dbReference type="PANTHER" id="PTHR24096">
    <property type="entry name" value="LONG-CHAIN-FATTY-ACID--COA LIGASE"/>
    <property type="match status" value="1"/>
</dbReference>
<dbReference type="Proteomes" id="UP001217918">
    <property type="component" value="Unassembled WGS sequence"/>
</dbReference>
<dbReference type="InterPro" id="IPR045851">
    <property type="entry name" value="AMP-bd_C_sf"/>
</dbReference>
<dbReference type="InterPro" id="IPR020845">
    <property type="entry name" value="AMP-binding_CS"/>
</dbReference>
<evidence type="ECO:0000259" key="2">
    <source>
        <dbReference type="Pfam" id="PF13193"/>
    </source>
</evidence>
<gene>
    <name evidence="3" type="ORF">P8C59_009227</name>
</gene>
<reference evidence="3" key="1">
    <citation type="journal article" date="2023" name="Mol. Plant Microbe Interact.">
        <title>Elucidating the Obligate Nature and Biological Capacity of an Invasive Fungal Corn Pathogen.</title>
        <authorList>
            <person name="MacCready J.S."/>
            <person name="Roggenkamp E.M."/>
            <person name="Gdanetz K."/>
            <person name="Chilvers M.I."/>
        </authorList>
    </citation>
    <scope>NUCLEOTIDE SEQUENCE</scope>
    <source>
        <strain evidence="3">PM02</strain>
    </source>
</reference>
<dbReference type="InterPro" id="IPR025110">
    <property type="entry name" value="AMP-bd_C"/>
</dbReference>
<dbReference type="EMBL" id="JAQQPM010000009">
    <property type="protein sequence ID" value="KAK2075069.1"/>
    <property type="molecule type" value="Genomic_DNA"/>
</dbReference>
<proteinExistence type="predicted"/>
<evidence type="ECO:0000313" key="4">
    <source>
        <dbReference type="Proteomes" id="UP001217918"/>
    </source>
</evidence>
<protein>
    <recommendedName>
        <fullName evidence="5">4-coumarate--CoA ligase</fullName>
    </recommendedName>
</protein>
<keyword evidence="4" id="KW-1185">Reference proteome</keyword>
<comment type="caution">
    <text evidence="3">The sequence shown here is derived from an EMBL/GenBank/DDBJ whole genome shotgun (WGS) entry which is preliminary data.</text>
</comment>
<accession>A0AAD9ID45</accession>
<dbReference type="Pfam" id="PF00501">
    <property type="entry name" value="AMP-binding"/>
    <property type="match status" value="1"/>
</dbReference>
<dbReference type="PANTHER" id="PTHR24096:SF422">
    <property type="entry name" value="BCDNA.GH02901"/>
    <property type="match status" value="1"/>
</dbReference>
<feature type="domain" description="AMP-binding enzyme C-terminal" evidence="2">
    <location>
        <begin position="475"/>
        <end position="556"/>
    </location>
</feature>
<dbReference type="AlphaFoldDB" id="A0AAD9ID45"/>
<dbReference type="InterPro" id="IPR000873">
    <property type="entry name" value="AMP-dep_synth/lig_dom"/>
</dbReference>
<dbReference type="Gene3D" id="3.40.50.12780">
    <property type="entry name" value="N-terminal domain of ligase-like"/>
    <property type="match status" value="1"/>
</dbReference>
<evidence type="ECO:0008006" key="5">
    <source>
        <dbReference type="Google" id="ProtNLM"/>
    </source>
</evidence>